<sequence>MRGNWQYMMLALVLAMLSWYLVSGRERVEVWVEVYVVSANTPKGLVVMEGLPSRLEARIRGPQGLMRNINPADLVYVLNLSDIRAGENVIVLNPAAIPLSGAITPLEIKPARLTLIADAVVEKTVDVRPVTRGELRDGFELKDVRLVPAAVRVRGPQSVVEGLADLATKPFDLDAQLAETVERRLPLNLPEGVEADPSQVMARVMIGPITTQMWVRLPVESPPGMPEVRIDPTHVRLHLELPEYLARDQEFRNDVRIRIAPGTDVSPGEREVVLVYDLPAYTRVIEARPERVRVRFPEPQASGPQ</sequence>
<name>S7TC74_9BACT</name>
<dbReference type="PANTHER" id="PTHR37804">
    <property type="entry name" value="CDAA REGULATORY PROTEIN CDAR"/>
    <property type="match status" value="1"/>
</dbReference>
<reference evidence="1 2" key="1">
    <citation type="journal article" date="2013" name="Genome Announc.">
        <title>Draft genome sequences for three mercury-methylating, sulfate-reducing bacteria.</title>
        <authorList>
            <person name="Brown S.D."/>
            <person name="Hurt R.A.Jr."/>
            <person name="Gilmour C.C."/>
            <person name="Elias D.A."/>
        </authorList>
    </citation>
    <scope>NUCLEOTIDE SEQUENCE [LARGE SCALE GENOMIC DNA]</scope>
    <source>
        <strain evidence="1 2">DSM 16529</strain>
    </source>
</reference>
<dbReference type="PANTHER" id="PTHR37804:SF1">
    <property type="entry name" value="CDAA REGULATORY PROTEIN CDAR"/>
    <property type="match status" value="1"/>
</dbReference>
<dbReference type="AlphaFoldDB" id="S7TC74"/>
<keyword evidence="2" id="KW-1185">Reference proteome</keyword>
<proteinExistence type="predicted"/>
<protein>
    <submittedName>
        <fullName evidence="1">YbbR family protein</fullName>
    </submittedName>
</protein>
<evidence type="ECO:0000313" key="2">
    <source>
        <dbReference type="Proteomes" id="UP000014975"/>
    </source>
</evidence>
<dbReference type="Gene3D" id="2.170.120.40">
    <property type="entry name" value="YbbR-like domain"/>
    <property type="match status" value="1"/>
</dbReference>
<comment type="caution">
    <text evidence="1">The sequence shown here is derived from an EMBL/GenBank/DDBJ whole genome shotgun (WGS) entry which is preliminary data.</text>
</comment>
<dbReference type="eggNOG" id="COG4856">
    <property type="taxonomic scope" value="Bacteria"/>
</dbReference>
<dbReference type="Pfam" id="PF07949">
    <property type="entry name" value="YbbR"/>
    <property type="match status" value="2"/>
</dbReference>
<dbReference type="OrthoDB" id="128578at2"/>
<dbReference type="Gene3D" id="2.170.120.30">
    <property type="match status" value="1"/>
</dbReference>
<organism evidence="1 2">
    <name type="scientific">Alkalidesulfovibrio alkalitolerans DSM 16529</name>
    <dbReference type="NCBI Taxonomy" id="1121439"/>
    <lineage>
        <taxon>Bacteria</taxon>
        <taxon>Pseudomonadati</taxon>
        <taxon>Thermodesulfobacteriota</taxon>
        <taxon>Desulfovibrionia</taxon>
        <taxon>Desulfovibrionales</taxon>
        <taxon>Desulfovibrionaceae</taxon>
        <taxon>Alkalidesulfovibrio</taxon>
    </lineage>
</organism>
<evidence type="ECO:0000313" key="1">
    <source>
        <dbReference type="EMBL" id="EPR34787.1"/>
    </source>
</evidence>
<dbReference type="Proteomes" id="UP000014975">
    <property type="component" value="Unassembled WGS sequence"/>
</dbReference>
<dbReference type="RefSeq" id="WP_020886491.1">
    <property type="nucleotide sequence ID" value="NZ_ATHI01000006.1"/>
</dbReference>
<dbReference type="STRING" id="1121439.dsat_2606"/>
<dbReference type="InterPro" id="IPR053154">
    <property type="entry name" value="c-di-AMP_regulator"/>
</dbReference>
<accession>S7TC74</accession>
<dbReference type="EMBL" id="ATHI01000006">
    <property type="protein sequence ID" value="EPR34787.1"/>
    <property type="molecule type" value="Genomic_DNA"/>
</dbReference>
<gene>
    <name evidence="1" type="ORF">dsat_2606</name>
</gene>
<dbReference type="InterPro" id="IPR012505">
    <property type="entry name" value="YbbR"/>
</dbReference>
<dbReference type="PATRIC" id="fig|1121439.3.peg.1007"/>